<dbReference type="InterPro" id="IPR011009">
    <property type="entry name" value="Kinase-like_dom_sf"/>
</dbReference>
<evidence type="ECO:0000256" key="3">
    <source>
        <dbReference type="ARBA" id="ARBA00022741"/>
    </source>
</evidence>
<keyword evidence="1 7" id="KW-0723">Serine/threonine-protein kinase</keyword>
<evidence type="ECO:0000256" key="8">
    <source>
        <dbReference type="SAM" id="MobiDB-lite"/>
    </source>
</evidence>
<dbReference type="Gene3D" id="3.30.200.20">
    <property type="entry name" value="Phosphorylase Kinase, domain 1"/>
    <property type="match status" value="1"/>
</dbReference>
<sequence>MEEDYGYRRTAKIALVAIMVLASVAVFALLVVFAYYCYILNKVSNRRKSLKKVEDANLNEKSDFANLQVVAEKGLQVFTFKQLHSATGGFSKSNVIGHGGFGLVYRGVLNDGRKVAIKFMDQAGKQGEEEFKVEVELLTRLHSPYLLALLGYCSDSNHKLLVYEFMANGGLQEHLYPVSIDFLVDSIITPVKLDWETRLRIALEAAKGLEYLHEHVSPPVIHRDFKSSNILLDKKFHAKVSDFGLAKLGPDRAGGHVSTRVLGTQGYVAPEYALTGHLTTKSDVYSYGVVLLELLTGRVPVDMKRPPGEGVLVSWALPLLTDREKVVKIMDPSLEGQYSMKEVVQVAAIAAMCVQPEADYRPLMADVVQSLVPLVKTQRSPSKVGSCSSFNSPKLSPGPTF</sequence>
<dbReference type="FunFam" id="1.10.510.10:FF:000051">
    <property type="entry name" value="Receptor-like serine/threonine-protein kinase ALE2"/>
    <property type="match status" value="1"/>
</dbReference>
<evidence type="ECO:0000256" key="9">
    <source>
        <dbReference type="SAM" id="Phobius"/>
    </source>
</evidence>
<dbReference type="Proteomes" id="UP000289340">
    <property type="component" value="Chromosome 11"/>
</dbReference>
<keyword evidence="5 6" id="KW-0067">ATP-binding</keyword>
<dbReference type="EMBL" id="QZWG01000011">
    <property type="protein sequence ID" value="RZB83404.1"/>
    <property type="molecule type" value="Genomic_DNA"/>
</dbReference>
<gene>
    <name evidence="11" type="ORF">D0Y65_032106</name>
</gene>
<keyword evidence="9" id="KW-1133">Transmembrane helix</keyword>
<dbReference type="Pfam" id="PF07714">
    <property type="entry name" value="PK_Tyr_Ser-Thr"/>
    <property type="match status" value="1"/>
</dbReference>
<feature type="compositionally biased region" description="Polar residues" evidence="8">
    <location>
        <begin position="380"/>
        <end position="394"/>
    </location>
</feature>
<evidence type="ECO:0000313" key="12">
    <source>
        <dbReference type="Proteomes" id="UP000289340"/>
    </source>
</evidence>
<dbReference type="CDD" id="cd14066">
    <property type="entry name" value="STKc_IRAK"/>
    <property type="match status" value="1"/>
</dbReference>
<dbReference type="InterPro" id="IPR017441">
    <property type="entry name" value="Protein_kinase_ATP_BS"/>
</dbReference>
<dbReference type="PROSITE" id="PS00107">
    <property type="entry name" value="PROTEIN_KINASE_ATP"/>
    <property type="match status" value="1"/>
</dbReference>
<dbReference type="SUPFAM" id="SSF56112">
    <property type="entry name" value="Protein kinase-like (PK-like)"/>
    <property type="match status" value="1"/>
</dbReference>
<reference evidence="11 12" key="1">
    <citation type="submission" date="2018-09" db="EMBL/GenBank/DDBJ databases">
        <title>A high-quality reference genome of wild soybean provides a powerful tool to mine soybean genomes.</title>
        <authorList>
            <person name="Xie M."/>
            <person name="Chung C.Y.L."/>
            <person name="Li M.-W."/>
            <person name="Wong F.-L."/>
            <person name="Chan T.-F."/>
            <person name="Lam H.-M."/>
        </authorList>
    </citation>
    <scope>NUCLEOTIDE SEQUENCE [LARGE SCALE GENOMIC DNA]</scope>
    <source>
        <strain evidence="12">cv. W05</strain>
        <tissue evidence="11">Hypocotyl of etiolated seedlings</tissue>
    </source>
</reference>
<evidence type="ECO:0000256" key="5">
    <source>
        <dbReference type="ARBA" id="ARBA00022840"/>
    </source>
</evidence>
<protein>
    <submittedName>
        <fullName evidence="11">Serine/threonine-protein kinase PBS1 isoform A</fullName>
    </submittedName>
</protein>
<proteinExistence type="inferred from homology"/>
<evidence type="ECO:0000256" key="6">
    <source>
        <dbReference type="PROSITE-ProRule" id="PRU10141"/>
    </source>
</evidence>
<keyword evidence="4 11" id="KW-0418">Kinase</keyword>
<keyword evidence="12" id="KW-1185">Reference proteome</keyword>
<dbReference type="InterPro" id="IPR001245">
    <property type="entry name" value="Ser-Thr/Tyr_kinase_cat_dom"/>
</dbReference>
<dbReference type="PANTHER" id="PTHR47989:SF15">
    <property type="entry name" value="SERINE_THREONINE-PROTEIN KINASE PBL7 ISOFORM X1-RELATED"/>
    <property type="match status" value="1"/>
</dbReference>
<evidence type="ECO:0000256" key="4">
    <source>
        <dbReference type="ARBA" id="ARBA00022777"/>
    </source>
</evidence>
<dbReference type="FunFam" id="3.30.200.20:FF:000376">
    <property type="entry name" value="Serine/threonine-protein kinase PBS1"/>
    <property type="match status" value="1"/>
</dbReference>
<feature type="transmembrane region" description="Helical" evidence="9">
    <location>
        <begin position="13"/>
        <end position="38"/>
    </location>
</feature>
<dbReference type="GO" id="GO:0005524">
    <property type="term" value="F:ATP binding"/>
    <property type="evidence" value="ECO:0007669"/>
    <property type="project" value="UniProtKB-UniRule"/>
</dbReference>
<comment type="similarity">
    <text evidence="7">Belongs to the protein kinase superfamily.</text>
</comment>
<feature type="binding site" evidence="6">
    <location>
        <position position="118"/>
    </location>
    <ligand>
        <name>ATP</name>
        <dbReference type="ChEBI" id="CHEBI:30616"/>
    </ligand>
</feature>
<keyword evidence="9" id="KW-0812">Transmembrane</keyword>
<dbReference type="Gene3D" id="1.10.510.10">
    <property type="entry name" value="Transferase(Phosphotransferase) domain 1"/>
    <property type="match status" value="1"/>
</dbReference>
<evidence type="ECO:0000256" key="7">
    <source>
        <dbReference type="RuleBase" id="RU000304"/>
    </source>
</evidence>
<dbReference type="PANTHER" id="PTHR47989">
    <property type="entry name" value="OS01G0750732 PROTEIN"/>
    <property type="match status" value="1"/>
</dbReference>
<evidence type="ECO:0000313" key="11">
    <source>
        <dbReference type="EMBL" id="RZB83404.1"/>
    </source>
</evidence>
<dbReference type="GO" id="GO:0004674">
    <property type="term" value="F:protein serine/threonine kinase activity"/>
    <property type="evidence" value="ECO:0007669"/>
    <property type="project" value="UniProtKB-KW"/>
</dbReference>
<keyword evidence="3 6" id="KW-0547">Nucleotide-binding</keyword>
<evidence type="ECO:0000259" key="10">
    <source>
        <dbReference type="PROSITE" id="PS50011"/>
    </source>
</evidence>
<dbReference type="AlphaFoldDB" id="A0A445IBJ2"/>
<organism evidence="11 12">
    <name type="scientific">Glycine soja</name>
    <name type="common">Wild soybean</name>
    <dbReference type="NCBI Taxonomy" id="3848"/>
    <lineage>
        <taxon>Eukaryota</taxon>
        <taxon>Viridiplantae</taxon>
        <taxon>Streptophyta</taxon>
        <taxon>Embryophyta</taxon>
        <taxon>Tracheophyta</taxon>
        <taxon>Spermatophyta</taxon>
        <taxon>Magnoliopsida</taxon>
        <taxon>eudicotyledons</taxon>
        <taxon>Gunneridae</taxon>
        <taxon>Pentapetalae</taxon>
        <taxon>rosids</taxon>
        <taxon>fabids</taxon>
        <taxon>Fabales</taxon>
        <taxon>Fabaceae</taxon>
        <taxon>Papilionoideae</taxon>
        <taxon>50 kb inversion clade</taxon>
        <taxon>NPAAA clade</taxon>
        <taxon>indigoferoid/millettioid clade</taxon>
        <taxon>Phaseoleae</taxon>
        <taxon>Glycine</taxon>
        <taxon>Glycine subgen. Soja</taxon>
    </lineage>
</organism>
<accession>A0A445IBJ2</accession>
<dbReference type="Gramene" id="XM_028330478.1">
    <property type="protein sequence ID" value="XP_028186279.1"/>
    <property type="gene ID" value="LOC114372917"/>
</dbReference>
<dbReference type="PROSITE" id="PS00108">
    <property type="entry name" value="PROTEIN_KINASE_ST"/>
    <property type="match status" value="1"/>
</dbReference>
<evidence type="ECO:0000256" key="2">
    <source>
        <dbReference type="ARBA" id="ARBA00022679"/>
    </source>
</evidence>
<feature type="domain" description="Protein kinase" evidence="10">
    <location>
        <begin position="90"/>
        <end position="375"/>
    </location>
</feature>
<dbReference type="PROSITE" id="PS50011">
    <property type="entry name" value="PROTEIN_KINASE_DOM"/>
    <property type="match status" value="1"/>
</dbReference>
<keyword evidence="9" id="KW-0472">Membrane</keyword>
<comment type="caution">
    <text evidence="11">The sequence shown here is derived from an EMBL/GenBank/DDBJ whole genome shotgun (WGS) entry which is preliminary data.</text>
</comment>
<dbReference type="InterPro" id="IPR000719">
    <property type="entry name" value="Prot_kinase_dom"/>
</dbReference>
<keyword evidence="2" id="KW-0808">Transferase</keyword>
<dbReference type="InterPro" id="IPR008271">
    <property type="entry name" value="Ser/Thr_kinase_AS"/>
</dbReference>
<name>A0A445IBJ2_GLYSO</name>
<evidence type="ECO:0000256" key="1">
    <source>
        <dbReference type="ARBA" id="ARBA00022527"/>
    </source>
</evidence>
<feature type="region of interest" description="Disordered" evidence="8">
    <location>
        <begin position="380"/>
        <end position="401"/>
    </location>
</feature>